<proteinExistence type="predicted"/>
<evidence type="ECO:0000313" key="2">
    <source>
        <dbReference type="EMBL" id="ACB54157.1"/>
    </source>
</evidence>
<organism evidence="2 3">
    <name type="scientific">Crocosphaera subtropica (strain ATCC 51142 / BH68)</name>
    <name type="common">Cyanothece sp. (strain ATCC 51142)</name>
    <dbReference type="NCBI Taxonomy" id="43989"/>
    <lineage>
        <taxon>Bacteria</taxon>
        <taxon>Bacillati</taxon>
        <taxon>Cyanobacteriota</taxon>
        <taxon>Cyanophyceae</taxon>
        <taxon>Oscillatoriophycideae</taxon>
        <taxon>Chroococcales</taxon>
        <taxon>Aphanothecaceae</taxon>
        <taxon>Crocosphaera</taxon>
        <taxon>Crocosphaera subtropica</taxon>
    </lineage>
</organism>
<gene>
    <name evidence="2" type="ordered locus">cce_4809</name>
</gene>
<reference evidence="2 3" key="1">
    <citation type="journal article" date="2008" name="Proc. Natl. Acad. Sci. U.S.A.">
        <title>The genome of Cyanothece 51142, a unicellular diazotrophic cyanobacterium important in the marine nitrogen cycle.</title>
        <authorList>
            <person name="Welsh E.A."/>
            <person name="Liberton M."/>
            <person name="Stoeckel J."/>
            <person name="Loh T."/>
            <person name="Elvitigala T."/>
            <person name="Wang C."/>
            <person name="Wollam A."/>
            <person name="Fulton R.S."/>
            <person name="Clifton S.W."/>
            <person name="Jacobs J.M."/>
            <person name="Aurora R."/>
            <person name="Ghosh B.K."/>
            <person name="Sherman L.A."/>
            <person name="Smith R.D."/>
            <person name="Wilson R.K."/>
            <person name="Pakrasi H.B."/>
        </authorList>
    </citation>
    <scope>NUCLEOTIDE SEQUENCE [LARGE SCALE GENOMIC DNA]</scope>
    <source>
        <strain evidence="3">ATCC 51142 / BH68</strain>
    </source>
</reference>
<keyword evidence="1" id="KW-1133">Transmembrane helix</keyword>
<accession>B1X1Z6</accession>
<protein>
    <recommendedName>
        <fullName evidence="4">Transporter</fullName>
    </recommendedName>
</protein>
<keyword evidence="1" id="KW-0472">Membrane</keyword>
<dbReference type="RefSeq" id="WP_009546431.1">
    <property type="nucleotide sequence ID" value="NC_010547.1"/>
</dbReference>
<keyword evidence="3" id="KW-1185">Reference proteome</keyword>
<dbReference type="EMBL" id="CP000807">
    <property type="protein sequence ID" value="ACB54157.1"/>
    <property type="molecule type" value="Genomic_DNA"/>
</dbReference>
<dbReference type="STRING" id="43989.cce_4809"/>
<evidence type="ECO:0000256" key="1">
    <source>
        <dbReference type="SAM" id="Phobius"/>
    </source>
</evidence>
<feature type="transmembrane region" description="Helical" evidence="1">
    <location>
        <begin position="211"/>
        <end position="229"/>
    </location>
</feature>
<evidence type="ECO:0008006" key="4">
    <source>
        <dbReference type="Google" id="ProtNLM"/>
    </source>
</evidence>
<dbReference type="eggNOG" id="COG4313">
    <property type="taxonomic scope" value="Bacteria"/>
</dbReference>
<dbReference type="HOGENOM" id="CLU_049139_0_0_3"/>
<keyword evidence="1" id="KW-0812">Transmembrane</keyword>
<dbReference type="AlphaFoldDB" id="B1X1Z6"/>
<dbReference type="OrthoDB" id="5450709at2"/>
<sequence>MIFDVKKVQCLLLIGVNFIYLNTLFDSVQAETNSGKQKQDKIDFDYESLTNTWDYQDLQENIEEEKTRELLVSDDNWFNLSDVIPDPKVKLDYRLQKYQFSTDYILPDFRNLNSSEKPEKEKTNFLLADEPLPPSQQGIFWNPARPDSHAPIAVMGEHIHSEGEIMVSYRYMLMEMDGSRVGVDDISNEKILEQYPVTPTRMTMQMHMFGMMYGITNNLTLMAMLPYVVKDMDHITRMNTGFNTDSEGIGDIKLTGLYQVLNENRQRIHVNAGVSFPTGSIEARDRTPAGPDQLLPYPMQLGSGTLDLHPGITYLGQTDEWSWGSQIIGTLRLGTNSNSYKFGDEIMLTAWGARKWSDWASTSLRIKGKNWGNISGKDSRLNPNLVPTADPTRRGGTQIDIGFGLNLFVPEGDLRSGRLAIEFELPIYRALQGPQLETDWQLTAGLQYTF</sequence>
<dbReference type="KEGG" id="cyt:cce_4809"/>
<evidence type="ECO:0000313" key="3">
    <source>
        <dbReference type="Proteomes" id="UP000001203"/>
    </source>
</evidence>
<name>B1X1Z6_CROS5</name>
<dbReference type="Proteomes" id="UP000001203">
    <property type="component" value="Chromosome linear"/>
</dbReference>